<accession>A0ABP7DZQ4</accession>
<sequence length="129" mass="13719">MTTSAPQGRTVWRRVGAVLAAVALVLLVAGAVVFFLADPLGLPELVLEVADKRASIIAMLASLVFGPIGLWFQPATPPVSVDDPNPVRRRRSDVHRHGEEPAKGFTFVRAGRNMLEQGVAADALRKGAA</sequence>
<feature type="region of interest" description="Disordered" evidence="1">
    <location>
        <begin position="81"/>
        <end position="102"/>
    </location>
</feature>
<name>A0ABP7DZQ4_9ACTN</name>
<keyword evidence="2" id="KW-0812">Transmembrane</keyword>
<organism evidence="3 4">
    <name type="scientific">Nonomuraea antimicrobica</name>
    <dbReference type="NCBI Taxonomy" id="561173"/>
    <lineage>
        <taxon>Bacteria</taxon>
        <taxon>Bacillati</taxon>
        <taxon>Actinomycetota</taxon>
        <taxon>Actinomycetes</taxon>
        <taxon>Streptosporangiales</taxon>
        <taxon>Streptosporangiaceae</taxon>
        <taxon>Nonomuraea</taxon>
    </lineage>
</organism>
<proteinExistence type="predicted"/>
<dbReference type="Proteomes" id="UP001500902">
    <property type="component" value="Unassembled WGS sequence"/>
</dbReference>
<dbReference type="RefSeq" id="WP_344893899.1">
    <property type="nucleotide sequence ID" value="NZ_BAAAZP010000212.1"/>
</dbReference>
<feature type="transmembrane region" description="Helical" evidence="2">
    <location>
        <begin position="56"/>
        <end position="72"/>
    </location>
</feature>
<keyword evidence="4" id="KW-1185">Reference proteome</keyword>
<comment type="caution">
    <text evidence="3">The sequence shown here is derived from an EMBL/GenBank/DDBJ whole genome shotgun (WGS) entry which is preliminary data.</text>
</comment>
<feature type="transmembrane region" description="Helical" evidence="2">
    <location>
        <begin position="12"/>
        <end position="36"/>
    </location>
</feature>
<dbReference type="EMBL" id="BAAAZP010000212">
    <property type="protein sequence ID" value="GAA3711406.1"/>
    <property type="molecule type" value="Genomic_DNA"/>
</dbReference>
<keyword evidence="2" id="KW-0472">Membrane</keyword>
<evidence type="ECO:0000313" key="4">
    <source>
        <dbReference type="Proteomes" id="UP001500902"/>
    </source>
</evidence>
<protein>
    <submittedName>
        <fullName evidence="3">Uncharacterized protein</fullName>
    </submittedName>
</protein>
<reference evidence="4" key="1">
    <citation type="journal article" date="2019" name="Int. J. Syst. Evol. Microbiol.">
        <title>The Global Catalogue of Microorganisms (GCM) 10K type strain sequencing project: providing services to taxonomists for standard genome sequencing and annotation.</title>
        <authorList>
            <consortium name="The Broad Institute Genomics Platform"/>
            <consortium name="The Broad Institute Genome Sequencing Center for Infectious Disease"/>
            <person name="Wu L."/>
            <person name="Ma J."/>
        </authorList>
    </citation>
    <scope>NUCLEOTIDE SEQUENCE [LARGE SCALE GENOMIC DNA]</scope>
    <source>
        <strain evidence="4">JCM 16904</strain>
    </source>
</reference>
<gene>
    <name evidence="3" type="ORF">GCM10022224_091170</name>
</gene>
<keyword evidence="2" id="KW-1133">Transmembrane helix</keyword>
<evidence type="ECO:0000313" key="3">
    <source>
        <dbReference type="EMBL" id="GAA3711406.1"/>
    </source>
</evidence>
<evidence type="ECO:0000256" key="1">
    <source>
        <dbReference type="SAM" id="MobiDB-lite"/>
    </source>
</evidence>
<evidence type="ECO:0000256" key="2">
    <source>
        <dbReference type="SAM" id="Phobius"/>
    </source>
</evidence>